<accession>A0ABW3CRA1</accession>
<reference evidence="2" key="1">
    <citation type="journal article" date="2019" name="Int. J. Syst. Evol. Microbiol.">
        <title>The Global Catalogue of Microorganisms (GCM) 10K type strain sequencing project: providing services to taxonomists for standard genome sequencing and annotation.</title>
        <authorList>
            <consortium name="The Broad Institute Genomics Platform"/>
            <consortium name="The Broad Institute Genome Sequencing Center for Infectious Disease"/>
            <person name="Wu L."/>
            <person name="Ma J."/>
        </authorList>
    </citation>
    <scope>NUCLEOTIDE SEQUENCE [LARGE SCALE GENOMIC DNA]</scope>
    <source>
        <strain evidence="2">JCM 31696</strain>
    </source>
</reference>
<proteinExistence type="predicted"/>
<organism evidence="1 2">
    <name type="scientific">Actinomadura adrarensis</name>
    <dbReference type="NCBI Taxonomy" id="1819600"/>
    <lineage>
        <taxon>Bacteria</taxon>
        <taxon>Bacillati</taxon>
        <taxon>Actinomycetota</taxon>
        <taxon>Actinomycetes</taxon>
        <taxon>Streptosporangiales</taxon>
        <taxon>Thermomonosporaceae</taxon>
        <taxon>Actinomadura</taxon>
    </lineage>
</organism>
<dbReference type="Proteomes" id="UP001597083">
    <property type="component" value="Unassembled WGS sequence"/>
</dbReference>
<evidence type="ECO:0008006" key="3">
    <source>
        <dbReference type="Google" id="ProtNLM"/>
    </source>
</evidence>
<sequence>MDDMKAADRRDGELMVPEGGFWPAPEIPQPNIYPMEWHVETDKLAAIYEKSKRTVWNPADLPWDGLRPEDFTPEQRLGIMYWFSVLANFDASGPAVFARATIHAFEQHEEDPVRKCFFSITRDEMNHEECCQRTIAKMWPGGPLDWTPSTDLEHAAHNNINWLYYNGGRYWAGYNSAVRKYSLAVLFTSFMMGEMAASTLFRGMASGTTHPVFGEMFQRIGRDESRHLQICMTILDKEWPGLNEEVKEQITRQLRAGFVFLSMILWEPPEGFWELPPYFLPNHRVLMNHARDAGLGVLSFEEQAENWRQAIARVRAIVERWGIPFPAIPELDITGVKVDFVDPEDIIPVF</sequence>
<dbReference type="SUPFAM" id="SSF47240">
    <property type="entry name" value="Ferritin-like"/>
    <property type="match status" value="1"/>
</dbReference>
<evidence type="ECO:0000313" key="2">
    <source>
        <dbReference type="Proteomes" id="UP001597083"/>
    </source>
</evidence>
<comment type="caution">
    <text evidence="1">The sequence shown here is derived from an EMBL/GenBank/DDBJ whole genome shotgun (WGS) entry which is preliminary data.</text>
</comment>
<dbReference type="InterPro" id="IPR009078">
    <property type="entry name" value="Ferritin-like_SF"/>
</dbReference>
<dbReference type="Gene3D" id="1.10.620.20">
    <property type="entry name" value="Ribonucleotide Reductase, subunit A"/>
    <property type="match status" value="1"/>
</dbReference>
<keyword evidence="2" id="KW-1185">Reference proteome</keyword>
<name>A0ABW3CRA1_9ACTN</name>
<dbReference type="InterPro" id="IPR012348">
    <property type="entry name" value="RNR-like"/>
</dbReference>
<protein>
    <recommendedName>
        <fullName evidence="3">Ferritin-like domain-containing protein</fullName>
    </recommendedName>
</protein>
<evidence type="ECO:0000313" key="1">
    <source>
        <dbReference type="EMBL" id="MFD0856327.1"/>
    </source>
</evidence>
<gene>
    <name evidence="1" type="ORF">ACFQ07_29070</name>
</gene>
<dbReference type="EMBL" id="JBHTIR010004065">
    <property type="protein sequence ID" value="MFD0856327.1"/>
    <property type="molecule type" value="Genomic_DNA"/>
</dbReference>